<name>A0A1H1KJL1_9BURK</name>
<protein>
    <recommendedName>
        <fullName evidence="3">Phasin protein</fullName>
    </recommendedName>
</protein>
<reference evidence="2" key="1">
    <citation type="submission" date="2016-10" db="EMBL/GenBank/DDBJ databases">
        <authorList>
            <person name="Varghese N."/>
            <person name="Submissions S."/>
        </authorList>
    </citation>
    <scope>NUCLEOTIDE SEQUENCE [LARGE SCALE GENOMIC DNA]</scope>
    <source>
        <strain evidence="2">DUS833</strain>
    </source>
</reference>
<organism evidence="1 2">
    <name type="scientific">Paraburkholderia tuberum</name>
    <dbReference type="NCBI Taxonomy" id="157910"/>
    <lineage>
        <taxon>Bacteria</taxon>
        <taxon>Pseudomonadati</taxon>
        <taxon>Pseudomonadota</taxon>
        <taxon>Betaproteobacteria</taxon>
        <taxon>Burkholderiales</taxon>
        <taxon>Burkholderiaceae</taxon>
        <taxon>Paraburkholderia</taxon>
    </lineage>
</organism>
<keyword evidence="2" id="KW-1185">Reference proteome</keyword>
<evidence type="ECO:0008006" key="3">
    <source>
        <dbReference type="Google" id="ProtNLM"/>
    </source>
</evidence>
<dbReference type="RefSeq" id="WP_143037363.1">
    <property type="nucleotide sequence ID" value="NZ_FNKX01000005.1"/>
</dbReference>
<dbReference type="Proteomes" id="UP000199365">
    <property type="component" value="Unassembled WGS sequence"/>
</dbReference>
<evidence type="ECO:0000313" key="2">
    <source>
        <dbReference type="Proteomes" id="UP000199365"/>
    </source>
</evidence>
<dbReference type="AlphaFoldDB" id="A0A1H1KJL1"/>
<sequence>MSIEVIPSQAFVYQQWVQGVSDSYEAFRRLADSQMRIGELALDVGVASLESFQSVLRVAIDENAAGKLLGQPLRQAMTAAVRSASYAPANDDTTTVPAAK</sequence>
<proteinExistence type="predicted"/>
<accession>A0A1H1KJL1</accession>
<evidence type="ECO:0000313" key="1">
    <source>
        <dbReference type="EMBL" id="SDR62508.1"/>
    </source>
</evidence>
<dbReference type="STRING" id="157910.SAMN05445850_8230"/>
<dbReference type="EMBL" id="FNKX01000005">
    <property type="protein sequence ID" value="SDR62508.1"/>
    <property type="molecule type" value="Genomic_DNA"/>
</dbReference>
<gene>
    <name evidence="1" type="ORF">SAMN05445850_8230</name>
</gene>